<feature type="domain" description="HTH luxR-type" evidence="4">
    <location>
        <begin position="56"/>
        <end position="123"/>
    </location>
</feature>
<keyword evidence="3" id="KW-0804">Transcription</keyword>
<evidence type="ECO:0000313" key="6">
    <source>
        <dbReference type="Proteomes" id="UP000634229"/>
    </source>
</evidence>
<dbReference type="Pfam" id="PF00196">
    <property type="entry name" value="GerE"/>
    <property type="match status" value="1"/>
</dbReference>
<dbReference type="EMBL" id="JAERRF010000057">
    <property type="protein sequence ID" value="MBL1102675.1"/>
    <property type="molecule type" value="Genomic_DNA"/>
</dbReference>
<evidence type="ECO:0000259" key="4">
    <source>
        <dbReference type="PROSITE" id="PS50043"/>
    </source>
</evidence>
<accession>A0ABS1NRV5</accession>
<dbReference type="PANTHER" id="PTHR43214">
    <property type="entry name" value="TWO-COMPONENT RESPONSE REGULATOR"/>
    <property type="match status" value="1"/>
</dbReference>
<dbReference type="SUPFAM" id="SSF46894">
    <property type="entry name" value="C-terminal effector domain of the bipartite response regulators"/>
    <property type="match status" value="1"/>
</dbReference>
<protein>
    <submittedName>
        <fullName evidence="5">Helix-turn-helix transcriptional regulator</fullName>
    </submittedName>
</protein>
<dbReference type="PROSITE" id="PS50043">
    <property type="entry name" value="HTH_LUXR_2"/>
    <property type="match status" value="1"/>
</dbReference>
<keyword evidence="1" id="KW-0805">Transcription regulation</keyword>
<dbReference type="RefSeq" id="WP_201883267.1">
    <property type="nucleotide sequence ID" value="NZ_JAERRF010000057.1"/>
</dbReference>
<comment type="caution">
    <text evidence="5">The sequence shown here is derived from an EMBL/GenBank/DDBJ whole genome shotgun (WGS) entry which is preliminary data.</text>
</comment>
<dbReference type="InterPro" id="IPR039420">
    <property type="entry name" value="WalR-like"/>
</dbReference>
<dbReference type="InterPro" id="IPR016032">
    <property type="entry name" value="Sig_transdc_resp-reg_C-effctor"/>
</dbReference>
<organism evidence="5 6">
    <name type="scientific">Streptomyces coffeae</name>
    <dbReference type="NCBI Taxonomy" id="621382"/>
    <lineage>
        <taxon>Bacteria</taxon>
        <taxon>Bacillati</taxon>
        <taxon>Actinomycetota</taxon>
        <taxon>Actinomycetes</taxon>
        <taxon>Kitasatosporales</taxon>
        <taxon>Streptomycetaceae</taxon>
        <taxon>Streptomyces</taxon>
    </lineage>
</organism>
<dbReference type="SMART" id="SM00421">
    <property type="entry name" value="HTH_LUXR"/>
    <property type="match status" value="1"/>
</dbReference>
<dbReference type="Proteomes" id="UP000634229">
    <property type="component" value="Unassembled WGS sequence"/>
</dbReference>
<proteinExistence type="predicted"/>
<evidence type="ECO:0000313" key="5">
    <source>
        <dbReference type="EMBL" id="MBL1102675.1"/>
    </source>
</evidence>
<keyword evidence="2" id="KW-0238">DNA-binding</keyword>
<dbReference type="InterPro" id="IPR036388">
    <property type="entry name" value="WH-like_DNA-bd_sf"/>
</dbReference>
<evidence type="ECO:0000256" key="3">
    <source>
        <dbReference type="ARBA" id="ARBA00023163"/>
    </source>
</evidence>
<evidence type="ECO:0000256" key="2">
    <source>
        <dbReference type="ARBA" id="ARBA00023125"/>
    </source>
</evidence>
<name>A0ABS1NRV5_9ACTN</name>
<dbReference type="PRINTS" id="PR00038">
    <property type="entry name" value="HTHLUXR"/>
</dbReference>
<sequence length="134" mass="14775">MMYRHPHCRRRRIQTAAAFVGADGEHWRARPLLTAVRGDLGRARGVWAMLTHQGLPHRPLPALTAAQIRILALLAAGHGNSEIAASLCLSRQTLDYHLGRLRELLGAPTRLALVGRAYAWPPRSATMPRPSGPR</sequence>
<reference evidence="5 6" key="1">
    <citation type="submission" date="2021-01" db="EMBL/GenBank/DDBJ databases">
        <title>WGS of actinomycetes isolated from Thailand.</title>
        <authorList>
            <person name="Thawai C."/>
        </authorList>
    </citation>
    <scope>NUCLEOTIDE SEQUENCE [LARGE SCALE GENOMIC DNA]</scope>
    <source>
        <strain evidence="5 6">CA1R205</strain>
    </source>
</reference>
<evidence type="ECO:0000256" key="1">
    <source>
        <dbReference type="ARBA" id="ARBA00023015"/>
    </source>
</evidence>
<gene>
    <name evidence="5" type="ORF">JK363_40080</name>
</gene>
<dbReference type="Gene3D" id="1.10.10.10">
    <property type="entry name" value="Winged helix-like DNA-binding domain superfamily/Winged helix DNA-binding domain"/>
    <property type="match status" value="1"/>
</dbReference>
<dbReference type="InterPro" id="IPR000792">
    <property type="entry name" value="Tscrpt_reg_LuxR_C"/>
</dbReference>
<keyword evidence="6" id="KW-1185">Reference proteome</keyword>
<dbReference type="PANTHER" id="PTHR43214:SF24">
    <property type="entry name" value="TRANSCRIPTIONAL REGULATORY PROTEIN NARL-RELATED"/>
    <property type="match status" value="1"/>
</dbReference>